<dbReference type="SUPFAM" id="SSF56672">
    <property type="entry name" value="DNA/RNA polymerases"/>
    <property type="match status" value="1"/>
</dbReference>
<name>A0A0K0FSE5_STRVS</name>
<proteinExistence type="predicted"/>
<dbReference type="PANTHER" id="PTHR37984">
    <property type="entry name" value="PROTEIN CBG26694"/>
    <property type="match status" value="1"/>
</dbReference>
<reference evidence="5" key="2">
    <citation type="submission" date="2015-08" db="UniProtKB">
        <authorList>
            <consortium name="WormBaseParasite"/>
        </authorList>
    </citation>
    <scope>IDENTIFICATION</scope>
</reference>
<accession>A0A0K0FSE5</accession>
<dbReference type="InterPro" id="IPR043502">
    <property type="entry name" value="DNA/RNA_pol_sf"/>
</dbReference>
<dbReference type="InterPro" id="IPR041577">
    <property type="entry name" value="RT_RNaseH_2"/>
</dbReference>
<dbReference type="FunFam" id="3.30.70.270:FF:000020">
    <property type="entry name" value="Transposon Tf2-6 polyprotein-like Protein"/>
    <property type="match status" value="1"/>
</dbReference>
<sequence length="417" mass="48211">MIPLVLFNAERSSVQLYKDTHIGMIHTIQELNDDTLLVNSEKVIPDDADWEETLSPYPARKIPLDKFSFIELIILTNTLLTEEGKSKLFDIFWEYKLAFHEYDGQPGLYSGNQRLNNKHKTDEVPRRIKPSRMSIEKEREISKQIADNIRTEMIEPIIDKPTPRTYKEVKSFLGAASYFRRHIRNFSAIAEPLYKLDKSFLWKNIHGDAFKKLKDALINATTLSPPDNTKNYTILTDASFQGLDAALVQQDKPIAFVSKSLKPAEKNYPIIELEALDATTISDGNMEYDLTIQYIKGDTNNVADYLSRDSFLAIDVKEKILEEVFPSDGHPSYNIDKFIQFYSEKKNEIIPNTGKIRTPSSKRIYVLHQLREKLLETFHKHPLLGGHLSFDKINGRFKSILYRPKMDLQMLTSWRTC</sequence>
<feature type="domain" description="Reverse transcriptase/retrotransposon-derived protein RNase H-like" evidence="3">
    <location>
        <begin position="202"/>
        <end position="276"/>
    </location>
</feature>
<dbReference type="EC" id="2.7.7.49" evidence="1"/>
<dbReference type="AlphaFoldDB" id="A0A0K0FSE5"/>
<keyword evidence="2" id="KW-0511">Multifunctional enzyme</keyword>
<keyword evidence="4" id="KW-1185">Reference proteome</keyword>
<organism evidence="4 5">
    <name type="scientific">Strongyloides venezuelensis</name>
    <name type="common">Threadworm</name>
    <dbReference type="NCBI Taxonomy" id="75913"/>
    <lineage>
        <taxon>Eukaryota</taxon>
        <taxon>Metazoa</taxon>
        <taxon>Ecdysozoa</taxon>
        <taxon>Nematoda</taxon>
        <taxon>Chromadorea</taxon>
        <taxon>Rhabditida</taxon>
        <taxon>Tylenchina</taxon>
        <taxon>Panagrolaimomorpha</taxon>
        <taxon>Strongyloidoidea</taxon>
        <taxon>Strongyloididae</taxon>
        <taxon>Strongyloides</taxon>
    </lineage>
</organism>
<evidence type="ECO:0000259" key="3">
    <source>
        <dbReference type="Pfam" id="PF17919"/>
    </source>
</evidence>
<reference evidence="4" key="1">
    <citation type="submission" date="2014-07" db="EMBL/GenBank/DDBJ databases">
        <authorList>
            <person name="Martin A.A"/>
            <person name="De Silva N."/>
        </authorList>
    </citation>
    <scope>NUCLEOTIDE SEQUENCE</scope>
</reference>
<dbReference type="Gene3D" id="3.30.70.270">
    <property type="match status" value="1"/>
</dbReference>
<dbReference type="InterPro" id="IPR050951">
    <property type="entry name" value="Retrovirus_Pol_polyprotein"/>
</dbReference>
<evidence type="ECO:0000313" key="5">
    <source>
        <dbReference type="WBParaSite" id="SVE_1334000.1"/>
    </source>
</evidence>
<evidence type="ECO:0000313" key="4">
    <source>
        <dbReference type="Proteomes" id="UP000035680"/>
    </source>
</evidence>
<dbReference type="STRING" id="75913.A0A0K0FSE5"/>
<protein>
    <recommendedName>
        <fullName evidence="1">RNA-directed DNA polymerase</fullName>
        <ecNumber evidence="1">2.7.7.49</ecNumber>
    </recommendedName>
</protein>
<evidence type="ECO:0000256" key="2">
    <source>
        <dbReference type="ARBA" id="ARBA00023268"/>
    </source>
</evidence>
<dbReference type="GO" id="GO:0003964">
    <property type="term" value="F:RNA-directed DNA polymerase activity"/>
    <property type="evidence" value="ECO:0007669"/>
    <property type="project" value="UniProtKB-EC"/>
</dbReference>
<dbReference type="Proteomes" id="UP000035680">
    <property type="component" value="Unassembled WGS sequence"/>
</dbReference>
<dbReference type="WBParaSite" id="SVE_1334000.1">
    <property type="protein sequence ID" value="SVE_1334000.1"/>
    <property type="gene ID" value="SVE_1334000"/>
</dbReference>
<dbReference type="Pfam" id="PF17919">
    <property type="entry name" value="RT_RNaseH_2"/>
    <property type="match status" value="1"/>
</dbReference>
<dbReference type="PANTHER" id="PTHR37984:SF5">
    <property type="entry name" value="PROTEIN NYNRIN-LIKE"/>
    <property type="match status" value="1"/>
</dbReference>
<dbReference type="InterPro" id="IPR043128">
    <property type="entry name" value="Rev_trsase/Diguanyl_cyclase"/>
</dbReference>
<evidence type="ECO:0000256" key="1">
    <source>
        <dbReference type="ARBA" id="ARBA00012493"/>
    </source>
</evidence>